<evidence type="ECO:0000259" key="3">
    <source>
        <dbReference type="PROSITE" id="PS50801"/>
    </source>
</evidence>
<evidence type="ECO:0000313" key="5">
    <source>
        <dbReference type="Proteomes" id="UP001203284"/>
    </source>
</evidence>
<evidence type="ECO:0000256" key="2">
    <source>
        <dbReference type="RuleBase" id="RU003749"/>
    </source>
</evidence>
<dbReference type="InterPro" id="IPR003658">
    <property type="entry name" value="Anti-sigma_ant"/>
</dbReference>
<dbReference type="PROSITE" id="PS50801">
    <property type="entry name" value="STAS"/>
    <property type="match status" value="1"/>
</dbReference>
<comment type="similarity">
    <text evidence="1 2">Belongs to the anti-sigma-factor antagonist family.</text>
</comment>
<dbReference type="EMBL" id="JALKCH010000006">
    <property type="protein sequence ID" value="MCK0197332.1"/>
    <property type="molecule type" value="Genomic_DNA"/>
</dbReference>
<evidence type="ECO:0000313" key="4">
    <source>
        <dbReference type="EMBL" id="MCK0197332.1"/>
    </source>
</evidence>
<accession>A0ABT0DBJ4</accession>
<dbReference type="InterPro" id="IPR036513">
    <property type="entry name" value="STAS_dom_sf"/>
</dbReference>
<dbReference type="NCBIfam" id="TIGR00377">
    <property type="entry name" value="ant_ant_sig"/>
    <property type="match status" value="1"/>
</dbReference>
<dbReference type="InterPro" id="IPR002645">
    <property type="entry name" value="STAS_dom"/>
</dbReference>
<keyword evidence="5" id="KW-1185">Reference proteome</keyword>
<dbReference type="RefSeq" id="WP_247029032.1">
    <property type="nucleotide sequence ID" value="NZ_JALKCH010000006.1"/>
</dbReference>
<protein>
    <recommendedName>
        <fullName evidence="2">Anti-sigma factor antagonist</fullName>
    </recommendedName>
</protein>
<name>A0ABT0DBJ4_9HYPH</name>
<dbReference type="Proteomes" id="UP001203284">
    <property type="component" value="Unassembled WGS sequence"/>
</dbReference>
<comment type="caution">
    <text evidence="4">The sequence shown here is derived from an EMBL/GenBank/DDBJ whole genome shotgun (WGS) entry which is preliminary data.</text>
</comment>
<reference evidence="4 5" key="1">
    <citation type="submission" date="2022-04" db="EMBL/GenBank/DDBJ databases">
        <authorList>
            <person name="Grouzdev D.S."/>
            <person name="Pantiukh K.S."/>
            <person name="Krutkina M.S."/>
        </authorList>
    </citation>
    <scope>NUCLEOTIDE SEQUENCE [LARGE SCALE GENOMIC DNA]</scope>
    <source>
        <strain evidence="4 5">6x-1</strain>
    </source>
</reference>
<sequence>MQIDSEQQDDHTVVRVKGRLDTVHAKTFEASLCDTIRDVPGAIVIDMSQVDYIASSGLRSLLIAGKQMKAAQRDLSLSGLQPHVREVFDISGFATIFRIV</sequence>
<gene>
    <name evidence="4" type="ORF">MWN34_10450</name>
</gene>
<proteinExistence type="inferred from homology"/>
<dbReference type="PANTHER" id="PTHR33495:SF2">
    <property type="entry name" value="ANTI-SIGMA FACTOR ANTAGONIST TM_1081-RELATED"/>
    <property type="match status" value="1"/>
</dbReference>
<evidence type="ECO:0000256" key="1">
    <source>
        <dbReference type="ARBA" id="ARBA00009013"/>
    </source>
</evidence>
<dbReference type="CDD" id="cd07043">
    <property type="entry name" value="STAS_anti-anti-sigma_factors"/>
    <property type="match status" value="1"/>
</dbReference>
<dbReference type="Gene3D" id="3.30.750.24">
    <property type="entry name" value="STAS domain"/>
    <property type="match status" value="1"/>
</dbReference>
<organism evidence="4 5">
    <name type="scientific">Ancylobacter crimeensis</name>
    <dbReference type="NCBI Taxonomy" id="2579147"/>
    <lineage>
        <taxon>Bacteria</taxon>
        <taxon>Pseudomonadati</taxon>
        <taxon>Pseudomonadota</taxon>
        <taxon>Alphaproteobacteria</taxon>
        <taxon>Hyphomicrobiales</taxon>
        <taxon>Xanthobacteraceae</taxon>
        <taxon>Ancylobacter</taxon>
    </lineage>
</organism>
<dbReference type="SUPFAM" id="SSF52091">
    <property type="entry name" value="SpoIIaa-like"/>
    <property type="match status" value="1"/>
</dbReference>
<dbReference type="Pfam" id="PF01740">
    <property type="entry name" value="STAS"/>
    <property type="match status" value="1"/>
</dbReference>
<feature type="domain" description="STAS" evidence="3">
    <location>
        <begin position="1"/>
        <end position="100"/>
    </location>
</feature>
<dbReference type="PANTHER" id="PTHR33495">
    <property type="entry name" value="ANTI-SIGMA FACTOR ANTAGONIST TM_1081-RELATED-RELATED"/>
    <property type="match status" value="1"/>
</dbReference>